<feature type="region of interest" description="Disordered" evidence="6">
    <location>
        <begin position="1"/>
        <end position="54"/>
    </location>
</feature>
<dbReference type="Proteomes" id="UP000001072">
    <property type="component" value="Unassembled WGS sequence"/>
</dbReference>
<keyword evidence="7" id="KW-1133">Transmembrane helix</keyword>
<keyword evidence="7" id="KW-0812">Transmembrane</keyword>
<dbReference type="GO" id="GO:0006869">
    <property type="term" value="P:lipid transport"/>
    <property type="evidence" value="ECO:0007669"/>
    <property type="project" value="UniProtKB-KW"/>
</dbReference>
<dbReference type="KEGG" id="mlr:MELLADRAFT_77186"/>
<feature type="transmembrane region" description="Helical" evidence="7">
    <location>
        <begin position="72"/>
        <end position="99"/>
    </location>
</feature>
<feature type="compositionally biased region" description="Polar residues" evidence="6">
    <location>
        <begin position="923"/>
        <end position="938"/>
    </location>
</feature>
<organism evidence="11">
    <name type="scientific">Melampsora larici-populina (strain 98AG31 / pathotype 3-4-7)</name>
    <name type="common">Poplar leaf rust fungus</name>
    <dbReference type="NCBI Taxonomy" id="747676"/>
    <lineage>
        <taxon>Eukaryota</taxon>
        <taxon>Fungi</taxon>
        <taxon>Dikarya</taxon>
        <taxon>Basidiomycota</taxon>
        <taxon>Pucciniomycotina</taxon>
        <taxon>Pucciniomycetes</taxon>
        <taxon>Pucciniales</taxon>
        <taxon>Melampsoraceae</taxon>
        <taxon>Melampsora</taxon>
    </lineage>
</organism>
<dbReference type="EMBL" id="GL883098">
    <property type="protein sequence ID" value="EGG09082.1"/>
    <property type="molecule type" value="Genomic_DNA"/>
</dbReference>
<feature type="domain" description="SMP-LTD" evidence="9">
    <location>
        <begin position="136"/>
        <end position="344"/>
    </location>
</feature>
<comment type="subcellular location">
    <subcellularLocation>
        <location evidence="1">Membrane</location>
    </subcellularLocation>
</comment>
<evidence type="ECO:0000256" key="3">
    <source>
        <dbReference type="ARBA" id="ARBA00023055"/>
    </source>
</evidence>
<evidence type="ECO:0000259" key="8">
    <source>
        <dbReference type="PROSITE" id="PS50004"/>
    </source>
</evidence>
<feature type="compositionally biased region" description="Basic and acidic residues" evidence="6">
    <location>
        <begin position="786"/>
        <end position="796"/>
    </location>
</feature>
<reference evidence="11" key="1">
    <citation type="journal article" date="2011" name="Proc. Natl. Acad. Sci. U.S.A.">
        <title>Obligate biotrophy features unraveled by the genomic analysis of rust fungi.</title>
        <authorList>
            <person name="Duplessis S."/>
            <person name="Cuomo C.A."/>
            <person name="Lin Y.-C."/>
            <person name="Aerts A."/>
            <person name="Tisserant E."/>
            <person name="Veneault-Fourrey C."/>
            <person name="Joly D.L."/>
            <person name="Hacquard S."/>
            <person name="Amselem J."/>
            <person name="Cantarel B.L."/>
            <person name="Chiu R."/>
            <person name="Coutinho P.M."/>
            <person name="Feau N."/>
            <person name="Field M."/>
            <person name="Frey P."/>
            <person name="Gelhaye E."/>
            <person name="Goldberg J."/>
            <person name="Grabherr M.G."/>
            <person name="Kodira C.D."/>
            <person name="Kohler A."/>
            <person name="Kuees U."/>
            <person name="Lindquist E.A."/>
            <person name="Lucas S.M."/>
            <person name="Mago R."/>
            <person name="Mauceli E."/>
            <person name="Morin E."/>
            <person name="Murat C."/>
            <person name="Pangilinan J.L."/>
            <person name="Park R."/>
            <person name="Pearson M."/>
            <person name="Quesneville H."/>
            <person name="Rouhier N."/>
            <person name="Sakthikumar S."/>
            <person name="Salamov A.A."/>
            <person name="Schmutz J."/>
            <person name="Selles B."/>
            <person name="Shapiro H."/>
            <person name="Tanguay P."/>
            <person name="Tuskan G.A."/>
            <person name="Henrissat B."/>
            <person name="Van de Peer Y."/>
            <person name="Rouze P."/>
            <person name="Ellis J.G."/>
            <person name="Dodds P.N."/>
            <person name="Schein J.E."/>
            <person name="Zhong S."/>
            <person name="Hamelin R.C."/>
            <person name="Grigoriev I.V."/>
            <person name="Szabo L.J."/>
            <person name="Martin F."/>
        </authorList>
    </citation>
    <scope>NUCLEOTIDE SEQUENCE [LARGE SCALE GENOMIC DNA]</scope>
    <source>
        <strain evidence="11">98AG31 / pathotype 3-4-7</strain>
    </source>
</reference>
<evidence type="ECO:0000313" key="10">
    <source>
        <dbReference type="EMBL" id="EGG09082.1"/>
    </source>
</evidence>
<dbReference type="SUPFAM" id="SSF49562">
    <property type="entry name" value="C2 domain (Calcium/lipid-binding domain, CaLB)"/>
    <property type="match status" value="1"/>
</dbReference>
<proteinExistence type="predicted"/>
<dbReference type="AlphaFoldDB" id="F4REF7"/>
<dbReference type="RefSeq" id="XP_007407442.1">
    <property type="nucleotide sequence ID" value="XM_007407380.1"/>
</dbReference>
<evidence type="ECO:0000313" key="11">
    <source>
        <dbReference type="Proteomes" id="UP000001072"/>
    </source>
</evidence>
<dbReference type="InterPro" id="IPR031468">
    <property type="entry name" value="SMP_LBD"/>
</dbReference>
<evidence type="ECO:0000256" key="5">
    <source>
        <dbReference type="ARBA" id="ARBA00023136"/>
    </source>
</evidence>
<feature type="compositionally biased region" description="Low complexity" evidence="6">
    <location>
        <begin position="901"/>
        <end position="914"/>
    </location>
</feature>
<dbReference type="PANTHER" id="PTHR47348:SF3">
    <property type="entry name" value="MEIOTICALLY UP-REGULATED GENE 190 PROTEIN"/>
    <property type="match status" value="1"/>
</dbReference>
<gene>
    <name evidence="10" type="ORF">MELLADRAFT_77186</name>
</gene>
<keyword evidence="11" id="KW-1185">Reference proteome</keyword>
<name>F4REF7_MELLP</name>
<evidence type="ECO:0000256" key="4">
    <source>
        <dbReference type="ARBA" id="ARBA00023121"/>
    </source>
</evidence>
<keyword evidence="4" id="KW-0446">Lipid-binding</keyword>
<keyword evidence="3" id="KW-0445">Lipid transport</keyword>
<dbReference type="HOGENOM" id="CLU_285459_0_0_1"/>
<evidence type="ECO:0000256" key="7">
    <source>
        <dbReference type="SAM" id="Phobius"/>
    </source>
</evidence>
<dbReference type="InterPro" id="IPR000008">
    <property type="entry name" value="C2_dom"/>
</dbReference>
<feature type="region of interest" description="Disordered" evidence="6">
    <location>
        <begin position="883"/>
        <end position="939"/>
    </location>
</feature>
<dbReference type="Pfam" id="PF25669">
    <property type="entry name" value="SMP_MUG190-like"/>
    <property type="match status" value="1"/>
</dbReference>
<dbReference type="InterPro" id="IPR035892">
    <property type="entry name" value="C2_domain_sf"/>
</dbReference>
<dbReference type="CDD" id="cd21676">
    <property type="entry name" value="SMP_Mug190"/>
    <property type="match status" value="1"/>
</dbReference>
<feature type="region of interest" description="Disordered" evidence="6">
    <location>
        <begin position="960"/>
        <end position="984"/>
    </location>
</feature>
<sequence length="1085" mass="120677">MNPAPSQDDLKTSSKQTEPSTTDHEAPANTSSPDIDLTLGHEPEEARPLNPSDPTSIERFYRTCLNQARIQLFVSSAVILLIVQLKVNFFLILIVLWIASFQLSHTLKSHKEDFAYVFEREKSKALLTDPSNPNPGEESVEWINSALASLWPLISPDIFRPVIDLLEDTLKVLAPGIVTTVRVDELDQGRNSIRLVAFKTLDAEDPWVKNQIKVSDLPGEFINLEVEFTYRRKHDSAEPASSAHFVAYFGIGVQKIASCEMPVFVQIDGLHGKIKLRVQLIAVPPFVQMTTFSFSHLPQVEITAKPMHGFNVMSLPVISHFIRASVDVLLGQFCLPSSYTLDLSRILLGNDALMRPRHVGVIAIALHSASNLKVSDILNHTSDPYVSISFMKSASKPLFSTLIHFRTLDPIFEEMAFVLITPDQLLEKERLCLTVCHSDRISSDNVLGKVEVDLQTAVQSRGSMTTHNSELTARLPGYTVQGSLSWSVGYFGFHEDSIPKDLPTVTSDPGLLLNAMDAESSADDSELNSGVEHFVEDFDRTRVDLVVMEVRAREHDSIVGIVSVPLNKFLSQQHQLTKWWTLTGGNGSGKMRASVLFQPVDIKLERPLCGWSIGVIEIFKISIVGPLLEAENFYVKMTIDSQSNQCSKPTDEASVTRQGQSAEVQWVFKPRMKLPVTGNLFVAFRNRMQTTLTLQLMKPSTGKLALRDHAVSKPIHVWLSDVLHDDMVCLDVEISKTSDTITEKLISLPRVHSDQQTRRKVELPQAFSTLSNDSDSVLGSMSKQTHSTEVDGDRRSVKSSLLPSIPQQLQEHENDTQRNLDEISMTGSQSSRMHIAFRFVPGISKAHRALGSSDPGLMEVYQTCQRTISSGDRMRHPIIVDTYDVEQTNDGPVTPEAPQLSDDSIITDTNSSNSGSPQIGPETPSNPNNGKDTPSTHDLANDLLRDHRLKILDVDEAAENWTDDETSSGDDLDEETSTHTSGISPKLLRLKRKTLELKESLLPKTLANKFSPPRDPTSTDVILRRRKELKGESKEVYGLGPSRIKAVRTVKWARDSAKVGLQKMKDQASHRTPKHGLQKEAISSF</sequence>
<protein>
    <recommendedName>
        <fullName evidence="12">C2 domain-containing protein</fullName>
    </recommendedName>
</protein>
<feature type="region of interest" description="Disordered" evidence="6">
    <location>
        <begin position="1062"/>
        <end position="1085"/>
    </location>
</feature>
<feature type="domain" description="C2" evidence="8">
    <location>
        <begin position="342"/>
        <end position="467"/>
    </location>
</feature>
<dbReference type="PROSITE" id="PS51847">
    <property type="entry name" value="SMP"/>
    <property type="match status" value="1"/>
</dbReference>
<evidence type="ECO:0000256" key="6">
    <source>
        <dbReference type="SAM" id="MobiDB-lite"/>
    </source>
</evidence>
<evidence type="ECO:0000256" key="2">
    <source>
        <dbReference type="ARBA" id="ARBA00022448"/>
    </source>
</evidence>
<feature type="compositionally biased region" description="Polar residues" evidence="6">
    <location>
        <begin position="772"/>
        <end position="785"/>
    </location>
</feature>
<dbReference type="PROSITE" id="PS50004">
    <property type="entry name" value="C2"/>
    <property type="match status" value="1"/>
</dbReference>
<dbReference type="GeneID" id="18932904"/>
<keyword evidence="2" id="KW-0813">Transport</keyword>
<dbReference type="VEuPathDB" id="FungiDB:MELLADRAFT_77186"/>
<dbReference type="Gene3D" id="2.60.40.150">
    <property type="entry name" value="C2 domain"/>
    <property type="match status" value="1"/>
</dbReference>
<keyword evidence="5 7" id="KW-0472">Membrane</keyword>
<accession>F4REF7</accession>
<dbReference type="GO" id="GO:0016020">
    <property type="term" value="C:membrane"/>
    <property type="evidence" value="ECO:0007669"/>
    <property type="project" value="UniProtKB-SubCell"/>
</dbReference>
<evidence type="ECO:0008006" key="12">
    <source>
        <dbReference type="Google" id="ProtNLM"/>
    </source>
</evidence>
<dbReference type="InParanoid" id="F4REF7"/>
<feature type="compositionally biased region" description="Acidic residues" evidence="6">
    <location>
        <begin position="960"/>
        <end position="975"/>
    </location>
</feature>
<dbReference type="OrthoDB" id="419768at2759"/>
<dbReference type="Pfam" id="PF00168">
    <property type="entry name" value="C2"/>
    <property type="match status" value="1"/>
</dbReference>
<evidence type="ECO:0000259" key="9">
    <source>
        <dbReference type="PROSITE" id="PS51847"/>
    </source>
</evidence>
<feature type="region of interest" description="Disordered" evidence="6">
    <location>
        <begin position="772"/>
        <end position="797"/>
    </location>
</feature>
<dbReference type="SMART" id="SM00239">
    <property type="entry name" value="C2"/>
    <property type="match status" value="1"/>
</dbReference>
<dbReference type="PANTHER" id="PTHR47348">
    <property type="entry name" value="MEIOTICALLY UP-REGULATED GENE 190 PROTEIN"/>
    <property type="match status" value="1"/>
</dbReference>
<dbReference type="eggNOG" id="KOG1012">
    <property type="taxonomic scope" value="Eukaryota"/>
</dbReference>
<evidence type="ECO:0000256" key="1">
    <source>
        <dbReference type="ARBA" id="ARBA00004370"/>
    </source>
</evidence>
<dbReference type="GO" id="GO:0008289">
    <property type="term" value="F:lipid binding"/>
    <property type="evidence" value="ECO:0007669"/>
    <property type="project" value="UniProtKB-KW"/>
</dbReference>